<dbReference type="EMBL" id="CP001801">
    <property type="protein sequence ID" value="ACX96265.1"/>
    <property type="molecule type" value="Genomic_DNA"/>
</dbReference>
<dbReference type="RefSeq" id="WP_012824299.1">
    <property type="nucleotide sequence ID" value="NC_013422.1"/>
</dbReference>
<sequence>MLREIRCAGDLVIEARAITPDFRNEEVLALFGQQSSLTHLPVLMTDGRPLGLINRNIFHSMMTKPYYPELYSQKSCITFMDKEPLIVEANLRIEQLTALAVEAGNKVFADGFIIVQDGKYLGIGQVLDLMHAMTELQARQHRQLVESIEYASVIQQSLLKPSEIALEQTLPDNHWLIWQPRDVVGGDIFHFSQREDGFLAILFDCTGHGVPGAFMTLIAESALEQALNQLGDRNPAALMATINQHIKHALNQHQDGNRENSDDGLDGLILRYERSKRQITYAGAHSVLYSLNIENDAPITLHTGDRKGVGYASTPLDFKWHNHTIAIDEPSRVFMLTDGVIDQIGGPRKIAFGKKRLTQFLTEQRQIEMPQQKQRFIETFSHYQGTQTRRDDVTLLALSVTPA</sequence>
<dbReference type="Gene3D" id="3.60.40.10">
    <property type="entry name" value="PPM-type phosphatase domain"/>
    <property type="match status" value="1"/>
</dbReference>
<dbReference type="InterPro" id="IPR001932">
    <property type="entry name" value="PPM-type_phosphatase-like_dom"/>
</dbReference>
<dbReference type="AlphaFoldDB" id="D0L0P2"/>
<feature type="domain" description="PPM-type phosphatase" evidence="2">
    <location>
        <begin position="172"/>
        <end position="400"/>
    </location>
</feature>
<proteinExistence type="predicted"/>
<dbReference type="Pfam" id="PF07228">
    <property type="entry name" value="SpoIIE"/>
    <property type="match status" value="1"/>
</dbReference>
<dbReference type="Proteomes" id="UP000009102">
    <property type="component" value="Chromosome"/>
</dbReference>
<dbReference type="SUPFAM" id="SSF54631">
    <property type="entry name" value="CBS-domain pair"/>
    <property type="match status" value="1"/>
</dbReference>
<dbReference type="PANTHER" id="PTHR43156">
    <property type="entry name" value="STAGE II SPORULATION PROTEIN E-RELATED"/>
    <property type="match status" value="1"/>
</dbReference>
<dbReference type="GO" id="GO:0016791">
    <property type="term" value="F:phosphatase activity"/>
    <property type="evidence" value="ECO:0007669"/>
    <property type="project" value="TreeGrafter"/>
</dbReference>
<dbReference type="KEGG" id="hna:Hneap_1432"/>
<dbReference type="InterPro" id="IPR052016">
    <property type="entry name" value="Bact_Sigma-Reg"/>
</dbReference>
<dbReference type="HOGENOM" id="CLU_694159_0_0_6"/>
<protein>
    <submittedName>
        <fullName evidence="3">Protein serine/threonine phosphatase</fullName>
    </submittedName>
</protein>
<gene>
    <name evidence="3" type="ordered locus">Hneap_1432</name>
</gene>
<evidence type="ECO:0000313" key="4">
    <source>
        <dbReference type="Proteomes" id="UP000009102"/>
    </source>
</evidence>
<keyword evidence="4" id="KW-1185">Reference proteome</keyword>
<reference evidence="3 4" key="1">
    <citation type="submission" date="2009-10" db="EMBL/GenBank/DDBJ databases">
        <title>Complete sequence of Halothiobacillus neapolitanus c2.</title>
        <authorList>
            <consortium name="US DOE Joint Genome Institute"/>
            <person name="Lucas S."/>
            <person name="Copeland A."/>
            <person name="Lapidus A."/>
            <person name="Glavina del Rio T."/>
            <person name="Tice H."/>
            <person name="Bruce D."/>
            <person name="Goodwin L."/>
            <person name="Pitluck S."/>
            <person name="Davenport K."/>
            <person name="Brettin T."/>
            <person name="Detter J.C."/>
            <person name="Han C."/>
            <person name="Tapia R."/>
            <person name="Larimer F."/>
            <person name="Land M."/>
            <person name="Hauser L."/>
            <person name="Kyrpides N."/>
            <person name="Mikhailova N."/>
            <person name="Kerfeld C."/>
            <person name="Cannon G."/>
            <person name="Heinhort S."/>
        </authorList>
    </citation>
    <scope>NUCLEOTIDE SEQUENCE [LARGE SCALE GENOMIC DNA]</scope>
    <source>
        <strain evidence="4">ATCC 23641 / c2</strain>
    </source>
</reference>
<dbReference type="InterPro" id="IPR036457">
    <property type="entry name" value="PPM-type-like_dom_sf"/>
</dbReference>
<dbReference type="OrthoDB" id="5496380at2"/>
<evidence type="ECO:0000256" key="1">
    <source>
        <dbReference type="ARBA" id="ARBA00022801"/>
    </source>
</evidence>
<dbReference type="InterPro" id="IPR046342">
    <property type="entry name" value="CBS_dom_sf"/>
</dbReference>
<keyword evidence="1" id="KW-0378">Hydrolase</keyword>
<accession>D0L0P2</accession>
<dbReference type="SMART" id="SM00331">
    <property type="entry name" value="PP2C_SIG"/>
    <property type="match status" value="1"/>
</dbReference>
<name>D0L0P2_HALNC</name>
<dbReference type="eggNOG" id="COG0517">
    <property type="taxonomic scope" value="Bacteria"/>
</dbReference>
<evidence type="ECO:0000259" key="2">
    <source>
        <dbReference type="SMART" id="SM00331"/>
    </source>
</evidence>
<dbReference type="eggNOG" id="COG2208">
    <property type="taxonomic scope" value="Bacteria"/>
</dbReference>
<dbReference type="STRING" id="555778.Hneap_1432"/>
<organism evidence="3 4">
    <name type="scientific">Halothiobacillus neapolitanus (strain ATCC 23641 / DSM 15147 / CIP 104769 / NCIMB 8539 / c2)</name>
    <name type="common">Thiobacillus neapolitanus</name>
    <dbReference type="NCBI Taxonomy" id="555778"/>
    <lineage>
        <taxon>Bacteria</taxon>
        <taxon>Pseudomonadati</taxon>
        <taxon>Pseudomonadota</taxon>
        <taxon>Gammaproteobacteria</taxon>
        <taxon>Chromatiales</taxon>
        <taxon>Halothiobacillaceae</taxon>
        <taxon>Halothiobacillus</taxon>
    </lineage>
</organism>
<dbReference type="PANTHER" id="PTHR43156:SF9">
    <property type="entry name" value="HAMP DOMAIN-CONTAINING PROTEIN"/>
    <property type="match status" value="1"/>
</dbReference>
<evidence type="ECO:0000313" key="3">
    <source>
        <dbReference type="EMBL" id="ACX96265.1"/>
    </source>
</evidence>
<dbReference type="CDD" id="cd04598">
    <property type="entry name" value="CBS_pair_GGDEF_EAL"/>
    <property type="match status" value="1"/>
</dbReference>